<protein>
    <submittedName>
        <fullName evidence="1">Uncharacterized protein</fullName>
    </submittedName>
</protein>
<dbReference type="Gramene" id="evm.model.05.809">
    <property type="protein sequence ID" value="cds.evm.model.05.809"/>
    <property type="gene ID" value="evm.TU.05.809"/>
</dbReference>
<reference evidence="1" key="1">
    <citation type="submission" date="2018-11" db="EMBL/GenBank/DDBJ databases">
        <authorList>
            <person name="Grassa J C."/>
        </authorList>
    </citation>
    <scope>NUCLEOTIDE SEQUENCE [LARGE SCALE GENOMIC DNA]</scope>
</reference>
<evidence type="ECO:0000313" key="2">
    <source>
        <dbReference type="Proteomes" id="UP000596661"/>
    </source>
</evidence>
<dbReference type="Proteomes" id="UP000596661">
    <property type="component" value="Chromosome 5"/>
</dbReference>
<keyword evidence="2" id="KW-1185">Reference proteome</keyword>
<reference evidence="1" key="2">
    <citation type="submission" date="2021-03" db="UniProtKB">
        <authorList>
            <consortium name="EnsemblPlants"/>
        </authorList>
    </citation>
    <scope>IDENTIFICATION</scope>
</reference>
<dbReference type="AlphaFoldDB" id="A0A803PRY4"/>
<sequence>MADILNRPKKAQKMNAHGLETLTALILTLKKSDLASELPGQMTGHGYPQARVPCHPLGRNYTDTMRCKSCWGQAMMLRPDAVTMTDSRRVADITTLSSSRLQCQS</sequence>
<dbReference type="EnsemblPlants" id="evm.model.05.809">
    <property type="protein sequence ID" value="cds.evm.model.05.809"/>
    <property type="gene ID" value="evm.TU.05.809"/>
</dbReference>
<accession>A0A803PRY4</accession>
<evidence type="ECO:0000313" key="1">
    <source>
        <dbReference type="EnsemblPlants" id="cds.evm.model.05.809"/>
    </source>
</evidence>
<dbReference type="EMBL" id="UZAU01000459">
    <property type="status" value="NOT_ANNOTATED_CDS"/>
    <property type="molecule type" value="Genomic_DNA"/>
</dbReference>
<name>A0A803PRY4_CANSA</name>
<proteinExistence type="predicted"/>
<organism evidence="1 2">
    <name type="scientific">Cannabis sativa</name>
    <name type="common">Hemp</name>
    <name type="synonym">Marijuana</name>
    <dbReference type="NCBI Taxonomy" id="3483"/>
    <lineage>
        <taxon>Eukaryota</taxon>
        <taxon>Viridiplantae</taxon>
        <taxon>Streptophyta</taxon>
        <taxon>Embryophyta</taxon>
        <taxon>Tracheophyta</taxon>
        <taxon>Spermatophyta</taxon>
        <taxon>Magnoliopsida</taxon>
        <taxon>eudicotyledons</taxon>
        <taxon>Gunneridae</taxon>
        <taxon>Pentapetalae</taxon>
        <taxon>rosids</taxon>
        <taxon>fabids</taxon>
        <taxon>Rosales</taxon>
        <taxon>Cannabaceae</taxon>
        <taxon>Cannabis</taxon>
    </lineage>
</organism>